<organism evidence="3 4">
    <name type="scientific">Aciduricibacillus chroicocephali</name>
    <dbReference type="NCBI Taxonomy" id="3054939"/>
    <lineage>
        <taxon>Bacteria</taxon>
        <taxon>Bacillati</taxon>
        <taxon>Bacillota</taxon>
        <taxon>Bacilli</taxon>
        <taxon>Bacillales</taxon>
        <taxon>Bacillaceae</taxon>
        <taxon>Aciduricibacillus</taxon>
    </lineage>
</organism>
<keyword evidence="1" id="KW-0472">Membrane</keyword>
<dbReference type="SUPFAM" id="SSF55166">
    <property type="entry name" value="Hedgehog/DD-peptidase"/>
    <property type="match status" value="1"/>
</dbReference>
<dbReference type="InterPro" id="IPR039561">
    <property type="entry name" value="Peptidase_M15C"/>
</dbReference>
<dbReference type="CDD" id="cd14845">
    <property type="entry name" value="L-Ala-D-Glu_peptidase_like"/>
    <property type="match status" value="1"/>
</dbReference>
<evidence type="ECO:0000256" key="1">
    <source>
        <dbReference type="SAM" id="Phobius"/>
    </source>
</evidence>
<keyword evidence="4" id="KW-1185">Reference proteome</keyword>
<evidence type="ECO:0000259" key="2">
    <source>
        <dbReference type="Pfam" id="PF13539"/>
    </source>
</evidence>
<gene>
    <name evidence="3" type="ORF">QR721_02460</name>
</gene>
<evidence type="ECO:0000313" key="4">
    <source>
        <dbReference type="Proteomes" id="UP001180087"/>
    </source>
</evidence>
<protein>
    <submittedName>
        <fullName evidence="3">M15 family metallopeptidase</fullName>
    </submittedName>
</protein>
<feature type="domain" description="Peptidase M15C" evidence="2">
    <location>
        <begin position="101"/>
        <end position="170"/>
    </location>
</feature>
<evidence type="ECO:0000313" key="3">
    <source>
        <dbReference type="EMBL" id="WLV25124.1"/>
    </source>
</evidence>
<accession>A0ABY9KW72</accession>
<sequence length="186" mass="20781">MKRFIRDVIGWLILLAAVLTIYHFLSSPQETPDGEAYAYTSDGKVPTGLYPAVEDKTNELIQRAENRGITMFITDDFRSSADQDELYAQGRTSGGSIVTNARGGESYHNYGLAVDFALKNSQGEAIWDMNYDGNGNGKADWMEVVDLAKELGFEWGGDWPGFKDYPHLQMDFGLTISQLKEGYMPK</sequence>
<dbReference type="Proteomes" id="UP001180087">
    <property type="component" value="Chromosome"/>
</dbReference>
<dbReference type="PANTHER" id="PTHR34385:SF1">
    <property type="entry name" value="PEPTIDOGLYCAN L-ALANYL-D-GLUTAMATE ENDOPEPTIDASE CWLK"/>
    <property type="match status" value="1"/>
</dbReference>
<dbReference type="InterPro" id="IPR009045">
    <property type="entry name" value="Zn_M74/Hedgehog-like"/>
</dbReference>
<keyword evidence="1" id="KW-1133">Transmembrane helix</keyword>
<dbReference type="PANTHER" id="PTHR34385">
    <property type="entry name" value="D-ALANYL-D-ALANINE CARBOXYPEPTIDASE"/>
    <property type="match status" value="1"/>
</dbReference>
<dbReference type="Gene3D" id="3.30.1380.10">
    <property type="match status" value="1"/>
</dbReference>
<reference evidence="3" key="1">
    <citation type="submission" date="2023-06" db="EMBL/GenBank/DDBJ databases">
        <title>A Treasure from Seagulls: Isolation and Description of Aciduricobacillus qingdaonensis gen. nov., sp. nov., a Rare Obligately Uric Acid-utilizing Member in the Family Bacillaceae.</title>
        <authorList>
            <person name="Liu W."/>
            <person name="Wang B."/>
        </authorList>
    </citation>
    <scope>NUCLEOTIDE SEQUENCE</scope>
    <source>
        <strain evidence="3">44XB</strain>
    </source>
</reference>
<feature type="transmembrane region" description="Helical" evidence="1">
    <location>
        <begin position="7"/>
        <end position="25"/>
    </location>
</feature>
<name>A0ABY9KW72_9BACI</name>
<dbReference type="RefSeq" id="WP_348028854.1">
    <property type="nucleotide sequence ID" value="NZ_CP129113.1"/>
</dbReference>
<dbReference type="EMBL" id="CP129113">
    <property type="protein sequence ID" value="WLV25124.1"/>
    <property type="molecule type" value="Genomic_DNA"/>
</dbReference>
<dbReference type="InterPro" id="IPR052179">
    <property type="entry name" value="DD-CPase-like"/>
</dbReference>
<keyword evidence="1" id="KW-0812">Transmembrane</keyword>
<proteinExistence type="predicted"/>
<dbReference type="Pfam" id="PF13539">
    <property type="entry name" value="Peptidase_M15_4"/>
    <property type="match status" value="1"/>
</dbReference>